<evidence type="ECO:0000313" key="1">
    <source>
        <dbReference type="EMBL" id="GEK81307.1"/>
    </source>
</evidence>
<evidence type="ECO:0000313" key="2">
    <source>
        <dbReference type="Proteomes" id="UP000321749"/>
    </source>
</evidence>
<reference evidence="1 2" key="1">
    <citation type="submission" date="2019-07" db="EMBL/GenBank/DDBJ databases">
        <title>Whole genome shotgun sequence of Agrococcus baldri NBRC 103055.</title>
        <authorList>
            <person name="Hosoyama A."/>
            <person name="Uohara A."/>
            <person name="Ohji S."/>
            <person name="Ichikawa N."/>
        </authorList>
    </citation>
    <scope>NUCLEOTIDE SEQUENCE [LARGE SCALE GENOMIC DNA]</scope>
    <source>
        <strain evidence="1 2">NBRC 103055</strain>
    </source>
</reference>
<dbReference type="InterPro" id="IPR022074">
    <property type="entry name" value="DUF3626"/>
</dbReference>
<evidence type="ECO:0008006" key="3">
    <source>
        <dbReference type="Google" id="ProtNLM"/>
    </source>
</evidence>
<protein>
    <recommendedName>
        <fullName evidence="3">DUF3626 domain-containing protein</fullName>
    </recommendedName>
</protein>
<dbReference type="EMBL" id="BJUU01000024">
    <property type="protein sequence ID" value="GEK81307.1"/>
    <property type="molecule type" value="Genomic_DNA"/>
</dbReference>
<name>A0AA87REL9_9MICO</name>
<dbReference type="Pfam" id="PF12294">
    <property type="entry name" value="DUF3626"/>
    <property type="match status" value="1"/>
</dbReference>
<gene>
    <name evidence="1" type="ORF">ABA31_26580</name>
</gene>
<accession>A0AA87REL9</accession>
<organism evidence="1 2">
    <name type="scientific">Agrococcus baldri</name>
    <dbReference type="NCBI Taxonomy" id="153730"/>
    <lineage>
        <taxon>Bacteria</taxon>
        <taxon>Bacillati</taxon>
        <taxon>Actinomycetota</taxon>
        <taxon>Actinomycetes</taxon>
        <taxon>Micrococcales</taxon>
        <taxon>Microbacteriaceae</taxon>
        <taxon>Agrococcus</taxon>
    </lineage>
</organism>
<comment type="caution">
    <text evidence="1">The sequence shown here is derived from an EMBL/GenBank/DDBJ whole genome shotgun (WGS) entry which is preliminary data.</text>
</comment>
<keyword evidence="2" id="KW-1185">Reference proteome</keyword>
<dbReference type="AlphaFoldDB" id="A0AA87REL9"/>
<dbReference type="Proteomes" id="UP000321749">
    <property type="component" value="Unassembled WGS sequence"/>
</dbReference>
<proteinExistence type="predicted"/>
<sequence length="277" mass="30030">MGRVDAWRRAVEHIASRSSGGPLPAGVRITVHFQPDRAVRGVRVIERIAASGRYLPQFATGISNGGMTAHPGGDRWRWESRMFGGAYDDDEPEARPVYGAVEHRGRPTGGAIRFGSCWLELARSAWPRVTLCWPDSVFEPDAFGTPERAGELLARADASAHDLLDDYVEAQLHGGLEVRRDAAMLVLDPAFRGTSVADAASGLGVPVSWHAGRVLDVDRVEELEAYRGVDVLALAAELAIDGRLDARILGEAAPGRDPQAIKRVWHLIARFGRSAAD</sequence>